<dbReference type="EMBL" id="CAACVG010007422">
    <property type="protein sequence ID" value="VEN45320.1"/>
    <property type="molecule type" value="Genomic_DNA"/>
</dbReference>
<keyword evidence="4" id="KW-1185">Reference proteome</keyword>
<feature type="compositionally biased region" description="Basic and acidic residues" evidence="1">
    <location>
        <begin position="326"/>
        <end position="338"/>
    </location>
</feature>
<feature type="region of interest" description="Disordered" evidence="1">
    <location>
        <begin position="1300"/>
        <end position="1498"/>
    </location>
</feature>
<feature type="compositionally biased region" description="Polar residues" evidence="1">
    <location>
        <begin position="443"/>
        <end position="453"/>
    </location>
</feature>
<evidence type="ECO:0000313" key="3">
    <source>
        <dbReference type="EMBL" id="VEN45320.1"/>
    </source>
</evidence>
<evidence type="ECO:0000313" key="4">
    <source>
        <dbReference type="Proteomes" id="UP000410492"/>
    </source>
</evidence>
<evidence type="ECO:0000256" key="1">
    <source>
        <dbReference type="SAM" id="MobiDB-lite"/>
    </source>
</evidence>
<feature type="region of interest" description="Disordered" evidence="1">
    <location>
        <begin position="702"/>
        <end position="721"/>
    </location>
</feature>
<feature type="compositionally biased region" description="Low complexity" evidence="1">
    <location>
        <begin position="1810"/>
        <end position="1823"/>
    </location>
</feature>
<feature type="compositionally biased region" description="Polar residues" evidence="1">
    <location>
        <begin position="1783"/>
        <end position="1800"/>
    </location>
</feature>
<proteinExistence type="predicted"/>
<feature type="compositionally biased region" description="Basic and acidic residues" evidence="1">
    <location>
        <begin position="482"/>
        <end position="495"/>
    </location>
</feature>
<feature type="compositionally biased region" description="Acidic residues" evidence="1">
    <location>
        <begin position="1601"/>
        <end position="1610"/>
    </location>
</feature>
<feature type="region of interest" description="Disordered" evidence="1">
    <location>
        <begin position="148"/>
        <end position="196"/>
    </location>
</feature>
<feature type="region of interest" description="Disordered" evidence="1">
    <location>
        <begin position="2166"/>
        <end position="2188"/>
    </location>
</feature>
<feature type="compositionally biased region" description="Basic and acidic residues" evidence="1">
    <location>
        <begin position="360"/>
        <end position="397"/>
    </location>
</feature>
<feature type="compositionally biased region" description="Low complexity" evidence="1">
    <location>
        <begin position="2440"/>
        <end position="2455"/>
    </location>
</feature>
<feature type="region of interest" description="Disordered" evidence="1">
    <location>
        <begin position="1780"/>
        <end position="1823"/>
    </location>
</feature>
<accession>A0A653CE32</accession>
<feature type="compositionally biased region" description="Polar residues" evidence="1">
    <location>
        <begin position="2797"/>
        <end position="2821"/>
    </location>
</feature>
<dbReference type="OrthoDB" id="6776866at2759"/>
<feature type="chain" id="PRO_5024790269" evidence="2">
    <location>
        <begin position="25"/>
        <end position="2909"/>
    </location>
</feature>
<feature type="region of interest" description="Disordered" evidence="1">
    <location>
        <begin position="310"/>
        <end position="408"/>
    </location>
</feature>
<dbReference type="Proteomes" id="UP000410492">
    <property type="component" value="Unassembled WGS sequence"/>
</dbReference>
<feature type="signal peptide" evidence="2">
    <location>
        <begin position="1"/>
        <end position="24"/>
    </location>
</feature>
<protein>
    <submittedName>
        <fullName evidence="3">Uncharacterized protein</fullName>
    </submittedName>
</protein>
<feature type="compositionally biased region" description="Polar residues" evidence="1">
    <location>
        <begin position="1383"/>
        <end position="1393"/>
    </location>
</feature>
<feature type="region of interest" description="Disordered" evidence="1">
    <location>
        <begin position="2794"/>
        <end position="2832"/>
    </location>
</feature>
<sequence length="2909" mass="316284">MRDCRNWRPFAVLILYFCLCVVRGSDSDLNTERSLIDLQISDLNQQTIVPDHNVATTSFENTGHSTKVSSLSKQKRCNRGRLGATLTSRQNLPSDINLIPKTLDASQIAKNLCIQCISLNKCKTAEGCKACSLLCKDVVLLKDQPKASDAPDVECANPTTTPGDGGPAVENAASSEGAREVADAEQNLTTSDGPVLGSRAGFGDEGACGGHLLATVTTGNVKDMILQMVGVEDTTDILSISVRATTRSGSAPVAKGPEGPEALLTIFKDELTKAILAENVDTGMLEPPTMHELFFRVLEMVQNSKPDVNHVGATHAEESPSQAEDESGHPLDKARHGSLESQRITNSQNERLGSSQVDPSHTEKTAAVKMPEDNVELDAHPLFREEDESFIPRDSENSRQIGHADSGQAKNLSEAHMLEGNEEALEKHSLTGKHGVHTDRISSTDSIKSSLRQTQEDEELHEEHKALLPQGEDISQQSDRLGAAHEQKSSPRQMEETDDDMLPRFPLAEKPEGFVIPQLANPAIIEGPPLPGMVLGATHKENQTPEVTNEMQNGSPNNRHMGAVDSTEEDLPRHNLADHEGSLVLQVSNISTIGLSSPIGNGVDNSFIPDMEAEASEQNFVRVTDKGQPTEGISRFEAEGIDDPTINGNTLGDNAKMEAKMTQKQAVNSLENDGTILGVIPTAESKDANKSLGEISINRIGDSTLHKGSEGTDTPKKSPESIVKAAEDESDMVGGMTSENTKPETFDVKGILINTLSRLDSTELTPLETVRAHSVSEYVDSRPNQVNLSNGMVDIDGSTIEAAERGNQGGSRLESISDNSAKNYLEMTTDGIEFQEVLPIKGIVGSVGNSNMPIDEDKLLEAQSVSTNQEEDITDTMDHEASQKMSLDVSKQNTSEGILGVKIMPDEEASALNNQHLTDDLKSPPDEIIASAAHGNDWNKLVGPVKHTEEQQIKGFTESNSPATEIQGNEMIDPNKNLNHLRTSQSSVSEIIEVATSETATDEEVTNSKNNFLGSTAENREASSEPMISSAVENITEAKNLENADLGTVSDASSIKNATGDSVLQDLGTGVQAHAPQSGAFEEVSLSTSKGISEGPSGTGTTFRVHSREMVDKSSEIGMPEGLSDAQLEEASRTMSLDTAGGPSDIIPPTETFVGSPLENRNEIPTADKPAMFSSMTTAGSEFEIKPGESTIAKQTPGTVDARPLSPIGDTLGEAPLPDLSDVEAPNSQSIAGASAADAFLMQNLTITRTEDNIMENKRTRLSSSSTSSVTADTLGDGNDMVAESSENRVMNVVVPDEFLGWSKPSDNPTTINIVIPPKAIPQESANIEKADLREEEPEDEPRDHSEFAEPETIGDDEETDNREAGGDEDFEEENQVRESDNEQSQRNTNINNRNRDFDENPEIETQLRESDNEGAQVDEEQILEDDSPNDIDREENEEEAPEVRESDTDDNDNGERGQTLKENEEEAPEVRESDTENEEGDIDTDRRTSIGIKQPQSFSRLKKLMHSMQSPQERIASAIRKAKDRSNVGAEAPSLTEEGDSTFPKKVLKTESKIGKMLEKFRDRLHKNKADVGANTVSSSAREKFAHQDANTFKNSDNSDTFDEDEIGLENERRLSKQQHSHDQDDDSRLEEPHNQEVIHTTYKSPDLKLPFRNPPRLGNGRLSSDSQLKISEDHLTVDPPRSTPSQLDRQRIFKDSQSHSQLQERMNVVNDPPLDFAPGEDPTLQEPDRELALSGINQNDLIPTTRSSIFGDHFPSTPSLSEIISSAKDKFRKTFEESTRTLDSSSRPVVGSANQRTTPGLDRILGDSTSTSGISSSNIQSPDEVRTFQQGQVLGDSNNGPVNQGLGSIDGASVRHTIQEIGQNTGRVIQETTNILGDTIRNGKQGIEKIFRGVNDLASRSNGEGLGNPDPATLRYKLPTSGITDTLGQSFNRNSIGDLDGARKAISDTSPTKSARDNIGFPRVNLNRFGQLNLDTANQDDLSGIGLTPHVTAQPIGKFNLNKFDDTGLSSPVTLQAHGRQSSEGSSGFTGLTLPAVNRIDSLGNLKPITVSEIDVKDPTNVDSLHPLGDPQSELIVEPPGLDTSDSSEEGLKVDQTGLPKQQTDSAVKQKQPVVTEGLPHIGNFDVHTPFSIPRNMMTKPTANPISNFEAAKNALLKLQQLTGRLRKKDGTGKKSSATSEEQPSVTDVVKVLQEISKEVISTAENVSKSKAKNVQSTEPNIVGSQILENSWENLQPFLPRDSHPLTIAKPPFPHKHHLVGIFPSTTLKTPLDTSSITPAFQKLLDRTSTYYTTPSAPKADTNIQMAVKPINNQFGNNEPSSTLSSALINKKIKEHQTNHLEPVQSSVTASNGLVSLPSGFANDDTIGMVQSNHQANRPIPFGLNRELPQSINDMLTPKPEAVILPPKASITPSQGSGAIDTAQLPSIGAGEPVQLPSISGDLSSSTMSSSSSDRVESRQPATKNIEDESSPVLAARHQNDIAISADTPRDIYFVGTGMKLPLQMVKKEGGEVHLSVDIDKLCSCKNNSSCAKNQSADGSELKKDLVLDGSSSSSVEKSAGDGFAKRNVPTHRSLRDVEDRYAVEWEVGDPEEVSSDVRHSADTEDTRGEHRIEIEIDDPVIIPLNSSSHTEEASNVRIVNRLSANTDEDIKTTVGSPHMTTSSNESNSNSDPDRNTIKKISDKVLSNHAVDVVMELPKATQDKKNATANIYKSEDLPKKKASPYDNTVQTNLTKLHVKKAENYQYRSPFRRLHYPELGSKKSLDSTESVPSSTEKSTYLSNLLKKLRSRLPTQEPRTVNTNLRSMSNLFSHRTRNQQVESDEGHKPTKLSNRFKDLNVDRYSNLALRNRLFPTLGRQKEPLAKLEKSADHEKEVLPVEDQDKEDQSGGIVKNVLAWFKNLNNKQKR</sequence>
<evidence type="ECO:0000256" key="2">
    <source>
        <dbReference type="SAM" id="SignalP"/>
    </source>
</evidence>
<feature type="region of interest" description="Disordered" evidence="1">
    <location>
        <begin position="2651"/>
        <end position="2679"/>
    </location>
</feature>
<gene>
    <name evidence="3" type="ORF">CALMAC_LOCUS7814</name>
</gene>
<feature type="region of interest" description="Disordered" evidence="1">
    <location>
        <begin position="2069"/>
        <end position="2094"/>
    </location>
</feature>
<feature type="compositionally biased region" description="Basic and acidic residues" evidence="1">
    <location>
        <begin position="1611"/>
        <end position="1624"/>
    </location>
</feature>
<feature type="compositionally biased region" description="Acidic residues" evidence="1">
    <location>
        <begin position="1417"/>
        <end position="1441"/>
    </location>
</feature>
<keyword evidence="2" id="KW-0732">Signal</keyword>
<feature type="region of interest" description="Disordered" evidence="1">
    <location>
        <begin position="2590"/>
        <end position="2613"/>
    </location>
</feature>
<feature type="region of interest" description="Disordered" evidence="1">
    <location>
        <begin position="1940"/>
        <end position="1961"/>
    </location>
</feature>
<feature type="compositionally biased region" description="Polar residues" evidence="1">
    <location>
        <begin position="339"/>
        <end position="359"/>
    </location>
</feature>
<feature type="compositionally biased region" description="Polar residues" evidence="1">
    <location>
        <begin position="2176"/>
        <end position="2188"/>
    </location>
</feature>
<feature type="compositionally biased region" description="Acidic residues" evidence="1">
    <location>
        <begin position="1349"/>
        <end position="1374"/>
    </location>
</feature>
<feature type="compositionally biased region" description="Polar residues" evidence="1">
    <location>
        <begin position="1590"/>
        <end position="1600"/>
    </location>
</feature>
<feature type="region of interest" description="Disordered" evidence="1">
    <location>
        <begin position="1521"/>
        <end position="1545"/>
    </location>
</feature>
<name>A0A653CE32_CALMS</name>
<feature type="region of interest" description="Disordered" evidence="1">
    <location>
        <begin position="1259"/>
        <end position="1278"/>
    </location>
</feature>
<organism evidence="3 4">
    <name type="scientific">Callosobruchus maculatus</name>
    <name type="common">Southern cowpea weevil</name>
    <name type="synonym">Pulse bruchid</name>
    <dbReference type="NCBI Taxonomy" id="64391"/>
    <lineage>
        <taxon>Eukaryota</taxon>
        <taxon>Metazoa</taxon>
        <taxon>Ecdysozoa</taxon>
        <taxon>Arthropoda</taxon>
        <taxon>Hexapoda</taxon>
        <taxon>Insecta</taxon>
        <taxon>Pterygota</taxon>
        <taxon>Neoptera</taxon>
        <taxon>Endopterygota</taxon>
        <taxon>Coleoptera</taxon>
        <taxon>Polyphaga</taxon>
        <taxon>Cucujiformia</taxon>
        <taxon>Chrysomeloidea</taxon>
        <taxon>Chrysomelidae</taxon>
        <taxon>Bruchinae</taxon>
        <taxon>Bruchini</taxon>
        <taxon>Callosobruchus</taxon>
    </lineage>
</organism>
<feature type="compositionally biased region" description="Basic and acidic residues" evidence="1">
    <location>
        <begin position="704"/>
        <end position="719"/>
    </location>
</feature>
<feature type="region of interest" description="Disordered" evidence="1">
    <location>
        <begin position="2408"/>
        <end position="2476"/>
    </location>
</feature>
<feature type="compositionally biased region" description="Basic and acidic residues" evidence="1">
    <location>
        <begin position="2598"/>
        <end position="2613"/>
    </location>
</feature>
<feature type="region of interest" description="Disordered" evidence="1">
    <location>
        <begin position="1566"/>
        <end position="1667"/>
    </location>
</feature>
<feature type="compositionally biased region" description="Basic and acidic residues" evidence="1">
    <location>
        <begin position="2864"/>
        <end position="2878"/>
    </location>
</feature>
<feature type="region of interest" description="Disordered" evidence="1">
    <location>
        <begin position="427"/>
        <end position="498"/>
    </location>
</feature>
<feature type="compositionally biased region" description="Basic and acidic residues" evidence="1">
    <location>
        <begin position="1454"/>
        <end position="1475"/>
    </location>
</feature>
<reference evidence="3 4" key="1">
    <citation type="submission" date="2019-01" db="EMBL/GenBank/DDBJ databases">
        <authorList>
            <person name="Sayadi A."/>
        </authorList>
    </citation>
    <scope>NUCLEOTIDE SEQUENCE [LARGE SCALE GENOMIC DNA]</scope>
</reference>
<feature type="region of interest" description="Disordered" evidence="1">
    <location>
        <begin position="2864"/>
        <end position="2889"/>
    </location>
</feature>
<feature type="region of interest" description="Disordered" evidence="1">
    <location>
        <begin position="1136"/>
        <end position="1160"/>
    </location>
</feature>